<comment type="caution">
    <text evidence="4">The sequence shown here is derived from an EMBL/GenBank/DDBJ whole genome shotgun (WGS) entry which is preliminary data.</text>
</comment>
<dbReference type="EMBL" id="AGZS01000001">
    <property type="protein sequence ID" value="EJD65672.1"/>
    <property type="molecule type" value="Genomic_DNA"/>
</dbReference>
<evidence type="ECO:0000256" key="1">
    <source>
        <dbReference type="SAM" id="Coils"/>
    </source>
</evidence>
<name>J0LPB0_9BIFI</name>
<keyword evidence="3" id="KW-0472">Membrane</keyword>
<dbReference type="Proteomes" id="UP000006415">
    <property type="component" value="Unassembled WGS sequence"/>
</dbReference>
<keyword evidence="5" id="KW-1185">Reference proteome</keyword>
<organism evidence="4 5">
    <name type="scientific">Scardovia wiggsiae F0424</name>
    <dbReference type="NCBI Taxonomy" id="857290"/>
    <lineage>
        <taxon>Bacteria</taxon>
        <taxon>Bacillati</taxon>
        <taxon>Actinomycetota</taxon>
        <taxon>Actinomycetes</taxon>
        <taxon>Bifidobacteriales</taxon>
        <taxon>Bifidobacteriaceae</taxon>
        <taxon>Scardovia</taxon>
    </lineage>
</organism>
<feature type="transmembrane region" description="Helical" evidence="3">
    <location>
        <begin position="139"/>
        <end position="160"/>
    </location>
</feature>
<feature type="region of interest" description="Disordered" evidence="2">
    <location>
        <begin position="168"/>
        <end position="190"/>
    </location>
</feature>
<feature type="transmembrane region" description="Helical" evidence="3">
    <location>
        <begin position="115"/>
        <end position="133"/>
    </location>
</feature>
<dbReference type="AlphaFoldDB" id="J0LPB0"/>
<protein>
    <submittedName>
        <fullName evidence="4">Uncharacterized protein</fullName>
    </submittedName>
</protein>
<sequence length="190" mass="19748">MSTTALSLFSPQRTGTGAVLGAGQARRTRRQVEQVAAQAEQARAFLTSQVLTNIATLVTQGRGSDPDSVGRGSAVRGDHHGARPGRGSADRAAVGPLSVSWHCGSAGVLHWSSGLAFFLGAASFLFIVVSLYGGFIMMAIVWLLVLIGLTVVVGVAWLVVQGVRDGLAEPPRTPPTSSGPLPRPGPWSRP</sequence>
<evidence type="ECO:0000313" key="5">
    <source>
        <dbReference type="Proteomes" id="UP000006415"/>
    </source>
</evidence>
<feature type="coiled-coil region" evidence="1">
    <location>
        <begin position="22"/>
        <end position="49"/>
    </location>
</feature>
<dbReference type="HOGENOM" id="CLU_1427087_0_0_11"/>
<reference evidence="4 5" key="1">
    <citation type="submission" date="2012-01" db="EMBL/GenBank/DDBJ databases">
        <title>The Genome Sequence of Scardovia wiggsiae F0424.</title>
        <authorList>
            <consortium name="The Broad Institute Genome Sequencing Platform"/>
            <person name="Earl A."/>
            <person name="Ward D."/>
            <person name="Feldgarden M."/>
            <person name="Gevers D."/>
            <person name="Izard J."/>
            <person name="Ganesan A."/>
            <person name="Baranova O.V."/>
            <person name="Blanton J.M."/>
            <person name="Tanner A.C."/>
            <person name="Mathney J."/>
            <person name="Dewhirst F.E."/>
            <person name="Young S.K."/>
            <person name="Zeng Q."/>
            <person name="Gargeya S."/>
            <person name="Fitzgerald M."/>
            <person name="Haas B."/>
            <person name="Abouelleil A."/>
            <person name="Alvarado L."/>
            <person name="Arachchi H.M."/>
            <person name="Berlin A."/>
            <person name="Chapman S.B."/>
            <person name="Gearin G."/>
            <person name="Goldberg J."/>
            <person name="Griggs A."/>
            <person name="Gujja S."/>
            <person name="Hansen M."/>
            <person name="Heiman D."/>
            <person name="Howarth C."/>
            <person name="Larimer J."/>
            <person name="Lui A."/>
            <person name="MacDonald P.J.P."/>
            <person name="McCowen C."/>
            <person name="Montmayeur A."/>
            <person name="Murphy C."/>
            <person name="Neiman D."/>
            <person name="Pearson M."/>
            <person name="Priest M."/>
            <person name="Roberts A."/>
            <person name="Saif S."/>
            <person name="Shea T."/>
            <person name="Sisk P."/>
            <person name="Stolte C."/>
            <person name="Sykes S."/>
            <person name="Wortman J."/>
            <person name="Nusbaum C."/>
            <person name="Birren B."/>
        </authorList>
    </citation>
    <scope>NUCLEOTIDE SEQUENCE [LARGE SCALE GENOMIC DNA]</scope>
    <source>
        <strain evidence="4 5">F0424</strain>
    </source>
</reference>
<feature type="region of interest" description="Disordered" evidence="2">
    <location>
        <begin position="61"/>
        <end position="89"/>
    </location>
</feature>
<keyword evidence="1" id="KW-0175">Coiled coil</keyword>
<accession>J0LPB0</accession>
<evidence type="ECO:0000313" key="4">
    <source>
        <dbReference type="EMBL" id="EJD65672.1"/>
    </source>
</evidence>
<keyword evidence="3" id="KW-0812">Transmembrane</keyword>
<keyword evidence="3" id="KW-1133">Transmembrane helix</keyword>
<evidence type="ECO:0000256" key="3">
    <source>
        <dbReference type="SAM" id="Phobius"/>
    </source>
</evidence>
<evidence type="ECO:0000256" key="2">
    <source>
        <dbReference type="SAM" id="MobiDB-lite"/>
    </source>
</evidence>
<gene>
    <name evidence="4" type="ORF">HMPREF9156_00436</name>
</gene>
<feature type="compositionally biased region" description="Pro residues" evidence="2">
    <location>
        <begin position="181"/>
        <end position="190"/>
    </location>
</feature>
<proteinExistence type="predicted"/>